<dbReference type="PROSITE" id="PS00061">
    <property type="entry name" value="ADH_SHORT"/>
    <property type="match status" value="1"/>
</dbReference>
<dbReference type="InterPro" id="IPR020904">
    <property type="entry name" value="Sc_DH/Rdtase_CS"/>
</dbReference>
<dbReference type="PANTHER" id="PTHR24321">
    <property type="entry name" value="DEHYDROGENASES, SHORT CHAIN"/>
    <property type="match status" value="1"/>
</dbReference>
<dbReference type="Proteomes" id="UP000238362">
    <property type="component" value="Unassembled WGS sequence"/>
</dbReference>
<organism evidence="3 4">
    <name type="scientific">Prauserella shujinwangii</name>
    <dbReference type="NCBI Taxonomy" id="1453103"/>
    <lineage>
        <taxon>Bacteria</taxon>
        <taxon>Bacillati</taxon>
        <taxon>Actinomycetota</taxon>
        <taxon>Actinomycetes</taxon>
        <taxon>Pseudonocardiales</taxon>
        <taxon>Pseudonocardiaceae</taxon>
        <taxon>Prauserella</taxon>
    </lineage>
</organism>
<evidence type="ECO:0000256" key="1">
    <source>
        <dbReference type="ARBA" id="ARBA00006484"/>
    </source>
</evidence>
<keyword evidence="2" id="KW-0560">Oxidoreductase</keyword>
<name>A0A2T0M2L4_9PSEU</name>
<protein>
    <submittedName>
        <fullName evidence="3">NAD(P)-dependent dehydrogenase (Short-subunit alcohol dehydrogenase family)</fullName>
    </submittedName>
</protein>
<dbReference type="Gene3D" id="3.40.50.720">
    <property type="entry name" value="NAD(P)-binding Rossmann-like Domain"/>
    <property type="match status" value="1"/>
</dbReference>
<dbReference type="OrthoDB" id="3676637at2"/>
<dbReference type="RefSeq" id="WP_106176513.1">
    <property type="nucleotide sequence ID" value="NZ_PVNH01000001.1"/>
</dbReference>
<dbReference type="GO" id="GO:0016491">
    <property type="term" value="F:oxidoreductase activity"/>
    <property type="evidence" value="ECO:0007669"/>
    <property type="project" value="UniProtKB-KW"/>
</dbReference>
<comment type="similarity">
    <text evidence="1">Belongs to the short-chain dehydrogenases/reductases (SDR) family.</text>
</comment>
<reference evidence="3 4" key="1">
    <citation type="submission" date="2018-03" db="EMBL/GenBank/DDBJ databases">
        <title>Genomic Encyclopedia of Type Strains, Phase III (KMG-III): the genomes of soil and plant-associated and newly described type strains.</title>
        <authorList>
            <person name="Whitman W."/>
        </authorList>
    </citation>
    <scope>NUCLEOTIDE SEQUENCE [LARGE SCALE GENOMIC DNA]</scope>
    <source>
        <strain evidence="3 4">CGMCC 4.7125</strain>
    </source>
</reference>
<gene>
    <name evidence="3" type="ORF">B0I33_101129</name>
</gene>
<dbReference type="Pfam" id="PF00106">
    <property type="entry name" value="adh_short"/>
    <property type="match status" value="1"/>
</dbReference>
<dbReference type="EMBL" id="PVNH01000001">
    <property type="protein sequence ID" value="PRX50977.1"/>
    <property type="molecule type" value="Genomic_DNA"/>
</dbReference>
<accession>A0A2T0M2L4</accession>
<dbReference type="PRINTS" id="PR00081">
    <property type="entry name" value="GDHRDH"/>
</dbReference>
<dbReference type="PANTHER" id="PTHR24321:SF8">
    <property type="entry name" value="ESTRADIOL 17-BETA-DEHYDROGENASE 8-RELATED"/>
    <property type="match status" value="1"/>
</dbReference>
<sequence length="263" mass="26647">MRTIAITGAASGIGAAVAARLSGRGERVLTVDLRDAEVVADLGTPAGREHAAGELTRLSGGRLDGVVTSAGLAGTRHAPAAPVVSVNYFGTVTLLDALRPALAGGDRPAAVCLSSNSATCQPNWPVELAEACLAGDERAACALADEHGGLAAYPATKAAVAWYVRGHAPGAGWAGAGIRLNAVAPGFVDTPMTARVREDPDLAAALDAFPVPRQAPGTPEEVAAVVDFLLGPDAALLYGSVVYADGGTDALLRARDWPRVWSV</sequence>
<dbReference type="InterPro" id="IPR002347">
    <property type="entry name" value="SDR_fam"/>
</dbReference>
<evidence type="ECO:0000313" key="4">
    <source>
        <dbReference type="Proteomes" id="UP000238362"/>
    </source>
</evidence>
<evidence type="ECO:0000313" key="3">
    <source>
        <dbReference type="EMBL" id="PRX50977.1"/>
    </source>
</evidence>
<evidence type="ECO:0000256" key="2">
    <source>
        <dbReference type="ARBA" id="ARBA00023002"/>
    </source>
</evidence>
<keyword evidence="4" id="KW-1185">Reference proteome</keyword>
<dbReference type="Pfam" id="PF13561">
    <property type="entry name" value="adh_short_C2"/>
    <property type="match status" value="1"/>
</dbReference>
<dbReference type="SUPFAM" id="SSF51735">
    <property type="entry name" value="NAD(P)-binding Rossmann-fold domains"/>
    <property type="match status" value="1"/>
</dbReference>
<comment type="caution">
    <text evidence="3">The sequence shown here is derived from an EMBL/GenBank/DDBJ whole genome shotgun (WGS) entry which is preliminary data.</text>
</comment>
<dbReference type="InterPro" id="IPR036291">
    <property type="entry name" value="NAD(P)-bd_dom_sf"/>
</dbReference>
<proteinExistence type="inferred from homology"/>
<dbReference type="AlphaFoldDB" id="A0A2T0M2L4"/>